<keyword evidence="4" id="KW-0067">ATP-binding</keyword>
<dbReference type="SMART" id="SM00382">
    <property type="entry name" value="AAA"/>
    <property type="match status" value="1"/>
</dbReference>
<dbReference type="CDD" id="cd03230">
    <property type="entry name" value="ABC_DR_subfamily_A"/>
    <property type="match status" value="1"/>
</dbReference>
<dbReference type="InterPro" id="IPR027417">
    <property type="entry name" value="P-loop_NTPase"/>
</dbReference>
<sequence>MTAGNWVIEAEGLRKVFGRKVAVADLSLRVAAGEVFGFLGPNGAGKTTAMKMLLGLVHPTAGRGFVLGHPVGSREARRWVGFLPEHFRFHDWMTGRELLNFHGQLHGLPATARAKRIETLLAQVDLADAGDRPVGTYSKGMQQRLGLAQALIHQPKLVFLDEPTSGLDPIGRILVRDLIVRLRSEGVTVFFNSHILGDVEAVCDRVVFLKRGRVVHETALREGLTPELHLRLGEVPPELVRGLAAFGRVLRTAEREVWLQLEQETAVPGIVRWLVERGAAVYGVWVQRPSLESLFLETMGPEERAG</sequence>
<dbReference type="GO" id="GO:0016887">
    <property type="term" value="F:ATP hydrolysis activity"/>
    <property type="evidence" value="ECO:0007669"/>
    <property type="project" value="InterPro"/>
</dbReference>
<dbReference type="SUPFAM" id="SSF52540">
    <property type="entry name" value="P-loop containing nucleoside triphosphate hydrolases"/>
    <property type="match status" value="1"/>
</dbReference>
<dbReference type="KEGG" id="ctm:Cabther_A0198"/>
<evidence type="ECO:0000256" key="3">
    <source>
        <dbReference type="ARBA" id="ARBA00022741"/>
    </source>
</evidence>
<keyword evidence="2" id="KW-0813">Transport</keyword>
<dbReference type="Gene3D" id="3.40.50.300">
    <property type="entry name" value="P-loop containing nucleotide triphosphate hydrolases"/>
    <property type="match status" value="1"/>
</dbReference>
<evidence type="ECO:0000313" key="6">
    <source>
        <dbReference type="EMBL" id="AEP10971.1"/>
    </source>
</evidence>
<organism evidence="6 7">
    <name type="scientific">Chloracidobacterium thermophilum (strain B)</name>
    <dbReference type="NCBI Taxonomy" id="981222"/>
    <lineage>
        <taxon>Bacteria</taxon>
        <taxon>Pseudomonadati</taxon>
        <taxon>Acidobacteriota</taxon>
        <taxon>Terriglobia</taxon>
        <taxon>Terriglobales</taxon>
        <taxon>Acidobacteriaceae</taxon>
        <taxon>Chloracidobacterium</taxon>
    </lineage>
</organism>
<keyword evidence="3" id="KW-0547">Nucleotide-binding</keyword>
<dbReference type="InterPro" id="IPR017871">
    <property type="entry name" value="ABC_transporter-like_CS"/>
</dbReference>
<dbReference type="PROSITE" id="PS00211">
    <property type="entry name" value="ABC_TRANSPORTER_1"/>
    <property type="match status" value="1"/>
</dbReference>
<feature type="domain" description="ABC transporter" evidence="5">
    <location>
        <begin position="8"/>
        <end position="236"/>
    </location>
</feature>
<dbReference type="PANTHER" id="PTHR43335:SF4">
    <property type="entry name" value="ABC TRANSPORTER, ATP-BINDING PROTEIN"/>
    <property type="match status" value="1"/>
</dbReference>
<evidence type="ECO:0000256" key="2">
    <source>
        <dbReference type="ARBA" id="ARBA00022448"/>
    </source>
</evidence>
<dbReference type="InterPro" id="IPR003593">
    <property type="entry name" value="AAA+_ATPase"/>
</dbReference>
<name>G2LHR1_CHLTF</name>
<accession>G2LHR1</accession>
<evidence type="ECO:0000256" key="1">
    <source>
        <dbReference type="ARBA" id="ARBA00005417"/>
    </source>
</evidence>
<dbReference type="STRING" id="981222.Cabther_A0198"/>
<keyword evidence="7" id="KW-1185">Reference proteome</keyword>
<dbReference type="Proteomes" id="UP000006791">
    <property type="component" value="Chromosome 1"/>
</dbReference>
<dbReference type="Pfam" id="PF00005">
    <property type="entry name" value="ABC_tran"/>
    <property type="match status" value="1"/>
</dbReference>
<dbReference type="HOGENOM" id="CLU_000604_1_2_0"/>
<dbReference type="AlphaFoldDB" id="G2LHR1"/>
<dbReference type="PANTHER" id="PTHR43335">
    <property type="entry name" value="ABC TRANSPORTER, ATP-BINDING PROTEIN"/>
    <property type="match status" value="1"/>
</dbReference>
<dbReference type="GO" id="GO:0005524">
    <property type="term" value="F:ATP binding"/>
    <property type="evidence" value="ECO:0007669"/>
    <property type="project" value="UniProtKB-KW"/>
</dbReference>
<proteinExistence type="inferred from homology"/>
<evidence type="ECO:0000256" key="4">
    <source>
        <dbReference type="ARBA" id="ARBA00022840"/>
    </source>
</evidence>
<reference evidence="6 7" key="1">
    <citation type="journal article" date="2012" name="Environ. Microbiol.">
        <title>Complete genome of Candidatus Chloracidobacterium thermophilum, a chlorophyll-based photoheterotroph belonging to the phylum Acidobacteria.</title>
        <authorList>
            <person name="Garcia Costas A.M."/>
            <person name="Liu Z."/>
            <person name="Tomsho L.P."/>
            <person name="Schuster S.C."/>
            <person name="Ward D.M."/>
            <person name="Bryant D.A."/>
        </authorList>
    </citation>
    <scope>NUCLEOTIDE SEQUENCE [LARGE SCALE GENOMIC DNA]</scope>
    <source>
        <strain evidence="6 7">B</strain>
    </source>
</reference>
<evidence type="ECO:0000313" key="7">
    <source>
        <dbReference type="Proteomes" id="UP000006791"/>
    </source>
</evidence>
<gene>
    <name evidence="6" type="ordered locus">Cabther_A0198</name>
</gene>
<dbReference type="InterPro" id="IPR003439">
    <property type="entry name" value="ABC_transporter-like_ATP-bd"/>
</dbReference>
<evidence type="ECO:0000259" key="5">
    <source>
        <dbReference type="PROSITE" id="PS50893"/>
    </source>
</evidence>
<dbReference type="EMBL" id="CP002514">
    <property type="protein sequence ID" value="AEP10971.1"/>
    <property type="molecule type" value="Genomic_DNA"/>
</dbReference>
<dbReference type="OrthoDB" id="9804819at2"/>
<dbReference type="PROSITE" id="PS50893">
    <property type="entry name" value="ABC_TRANSPORTER_2"/>
    <property type="match status" value="1"/>
</dbReference>
<comment type="similarity">
    <text evidence="1">Belongs to the ABC transporter superfamily.</text>
</comment>
<protein>
    <submittedName>
        <fullName evidence="6">ABC-type multidrug transport system, ATPase component</fullName>
    </submittedName>
</protein>